<proteinExistence type="predicted"/>
<dbReference type="InterPro" id="IPR000488">
    <property type="entry name" value="Death_dom"/>
</dbReference>
<evidence type="ECO:0000313" key="2">
    <source>
        <dbReference type="EMBL" id="KAJ9588125.1"/>
    </source>
</evidence>
<dbReference type="GO" id="GO:0007165">
    <property type="term" value="P:signal transduction"/>
    <property type="evidence" value="ECO:0007669"/>
    <property type="project" value="InterPro"/>
</dbReference>
<keyword evidence="3" id="KW-1185">Reference proteome</keyword>
<dbReference type="Proteomes" id="UP001233999">
    <property type="component" value="Unassembled WGS sequence"/>
</dbReference>
<evidence type="ECO:0000313" key="3">
    <source>
        <dbReference type="Proteomes" id="UP001233999"/>
    </source>
</evidence>
<dbReference type="SUPFAM" id="SSF47986">
    <property type="entry name" value="DEATH domain"/>
    <property type="match status" value="1"/>
</dbReference>
<sequence>SVQSCHAIGPGWEDSLVHRGRGSFTAIVDMIIKTARLDYPAPEEEDGTENNLNVLNTARRKWRLSESRGSTVGIQHESNERLRELLFRVAYKQLSQGEWKRLAHHWAFTEEQIKAIEHQYTGPSSYKEHGFRMLLIWAHGLGPEVNPVKELYESLTAIGKKGVAGG</sequence>
<feature type="non-terminal residue" evidence="2">
    <location>
        <position position="166"/>
    </location>
</feature>
<dbReference type="InterPro" id="IPR011029">
    <property type="entry name" value="DEATH-like_dom_sf"/>
</dbReference>
<accession>A0AAD7ZWC9</accession>
<reference evidence="2" key="2">
    <citation type="submission" date="2023-05" db="EMBL/GenBank/DDBJ databases">
        <authorList>
            <person name="Fouks B."/>
        </authorList>
    </citation>
    <scope>NUCLEOTIDE SEQUENCE</scope>
    <source>
        <strain evidence="2">Stay&amp;Tobe</strain>
        <tissue evidence="2">Testes</tissue>
    </source>
</reference>
<feature type="domain" description="Death" evidence="1">
    <location>
        <begin position="98"/>
        <end position="166"/>
    </location>
</feature>
<dbReference type="Gene3D" id="1.10.533.10">
    <property type="entry name" value="Death Domain, Fas"/>
    <property type="match status" value="1"/>
</dbReference>
<comment type="caution">
    <text evidence="2">The sequence shown here is derived from an EMBL/GenBank/DDBJ whole genome shotgun (WGS) entry which is preliminary data.</text>
</comment>
<reference evidence="2" key="1">
    <citation type="journal article" date="2023" name="IScience">
        <title>Live-bearing cockroach genome reveals convergent evolutionary mechanisms linked to viviparity in insects and beyond.</title>
        <authorList>
            <person name="Fouks B."/>
            <person name="Harrison M.C."/>
            <person name="Mikhailova A.A."/>
            <person name="Marchal E."/>
            <person name="English S."/>
            <person name="Carruthers M."/>
            <person name="Jennings E.C."/>
            <person name="Chiamaka E.L."/>
            <person name="Frigard R.A."/>
            <person name="Pippel M."/>
            <person name="Attardo G.M."/>
            <person name="Benoit J.B."/>
            <person name="Bornberg-Bauer E."/>
            <person name="Tobe S.S."/>
        </authorList>
    </citation>
    <scope>NUCLEOTIDE SEQUENCE</scope>
    <source>
        <strain evidence="2">Stay&amp;Tobe</strain>
    </source>
</reference>
<evidence type="ECO:0000259" key="1">
    <source>
        <dbReference type="PROSITE" id="PS50017"/>
    </source>
</evidence>
<dbReference type="CDD" id="cd01670">
    <property type="entry name" value="Death"/>
    <property type="match status" value="1"/>
</dbReference>
<gene>
    <name evidence="2" type="ORF">L9F63_018516</name>
</gene>
<dbReference type="PROSITE" id="PS50017">
    <property type="entry name" value="DEATH_DOMAIN"/>
    <property type="match status" value="1"/>
</dbReference>
<dbReference type="EMBL" id="JASPKZ010005710">
    <property type="protein sequence ID" value="KAJ9588125.1"/>
    <property type="molecule type" value="Genomic_DNA"/>
</dbReference>
<protein>
    <recommendedName>
        <fullName evidence="1">Death domain-containing protein</fullName>
    </recommendedName>
</protein>
<dbReference type="AlphaFoldDB" id="A0AAD7ZWC9"/>
<organism evidence="2 3">
    <name type="scientific">Diploptera punctata</name>
    <name type="common">Pacific beetle cockroach</name>
    <dbReference type="NCBI Taxonomy" id="6984"/>
    <lineage>
        <taxon>Eukaryota</taxon>
        <taxon>Metazoa</taxon>
        <taxon>Ecdysozoa</taxon>
        <taxon>Arthropoda</taxon>
        <taxon>Hexapoda</taxon>
        <taxon>Insecta</taxon>
        <taxon>Pterygota</taxon>
        <taxon>Neoptera</taxon>
        <taxon>Polyneoptera</taxon>
        <taxon>Dictyoptera</taxon>
        <taxon>Blattodea</taxon>
        <taxon>Blaberoidea</taxon>
        <taxon>Blaberidae</taxon>
        <taxon>Diplopterinae</taxon>
        <taxon>Diploptera</taxon>
    </lineage>
</organism>
<name>A0AAD7ZWC9_DIPPU</name>
<dbReference type="Pfam" id="PF00531">
    <property type="entry name" value="Death"/>
    <property type="match status" value="1"/>
</dbReference>